<feature type="transmembrane region" description="Helical" evidence="1">
    <location>
        <begin position="155"/>
        <end position="173"/>
    </location>
</feature>
<protein>
    <submittedName>
        <fullName evidence="2">DUF1461 domain-containing protein</fullName>
    </submittedName>
</protein>
<keyword evidence="1" id="KW-0812">Transmembrane</keyword>
<accession>A0A9X7YNN1</accession>
<feature type="transmembrane region" description="Helical" evidence="1">
    <location>
        <begin position="126"/>
        <end position="143"/>
    </location>
</feature>
<evidence type="ECO:0000256" key="1">
    <source>
        <dbReference type="SAM" id="Phobius"/>
    </source>
</evidence>
<feature type="transmembrane region" description="Helical" evidence="1">
    <location>
        <begin position="209"/>
        <end position="233"/>
    </location>
</feature>
<dbReference type="KEGG" id="vcw:GJQ55_07230"/>
<keyword evidence="1" id="KW-0472">Membrane</keyword>
<keyword evidence="1" id="KW-1133">Transmembrane helix</keyword>
<dbReference type="EMBL" id="CP046056">
    <property type="protein sequence ID" value="QQD24283.1"/>
    <property type="molecule type" value="Genomic_DNA"/>
</dbReference>
<dbReference type="AlphaFoldDB" id="A0A9X7YNN1"/>
<evidence type="ECO:0000313" key="3">
    <source>
        <dbReference type="Proteomes" id="UP000596074"/>
    </source>
</evidence>
<dbReference type="Proteomes" id="UP000596074">
    <property type="component" value="Chromosome"/>
</dbReference>
<organism evidence="2 3">
    <name type="scientific">Venatoribacter cucullus</name>
    <dbReference type="NCBI Taxonomy" id="2661630"/>
    <lineage>
        <taxon>Bacteria</taxon>
        <taxon>Pseudomonadati</taxon>
        <taxon>Pseudomonadota</taxon>
        <taxon>Gammaproteobacteria</taxon>
        <taxon>Oceanospirillales</taxon>
        <taxon>Oceanospirillaceae</taxon>
        <taxon>Venatoribacter</taxon>
    </lineage>
</organism>
<name>A0A9X7YNN1_9GAMM</name>
<dbReference type="PROSITE" id="PS51257">
    <property type="entry name" value="PROKAR_LIPOPROTEIN"/>
    <property type="match status" value="1"/>
</dbReference>
<dbReference type="RefSeq" id="WP_228344323.1">
    <property type="nucleotide sequence ID" value="NZ_CP046056.1"/>
</dbReference>
<feature type="transmembrane region" description="Helical" evidence="1">
    <location>
        <begin position="12"/>
        <end position="31"/>
    </location>
</feature>
<sequence>MSEPLEKYLQGLWFSALLGLLLSCLAASWLLQAQAHYGYGLWYEVYDIRAHIDRFGPQNRHIQGLETLEKPGHVRLFNAISQAVHEQGDGLADIRFDWRGRSQPLLHNAEVVHLQDVANLIDALRTASWVIAWLTLALLWWLLRQGCRPLWRAQAVWLGGLVLVTLALVFAIGPKAVFYQLHVWIFPEGNQWFFYYQDSLMSTLMKAPYLFGGIGAAIVAGGLFLFGLALWLLRRVSGQQPHSA</sequence>
<gene>
    <name evidence="2" type="ORF">GJQ55_07230</name>
</gene>
<evidence type="ECO:0000313" key="2">
    <source>
        <dbReference type="EMBL" id="QQD24283.1"/>
    </source>
</evidence>
<dbReference type="InterPro" id="IPR010178">
    <property type="entry name" value="Lit"/>
</dbReference>
<proteinExistence type="predicted"/>
<dbReference type="Pfam" id="PF07314">
    <property type="entry name" value="Lit"/>
    <property type="match status" value="1"/>
</dbReference>
<keyword evidence="3" id="KW-1185">Reference proteome</keyword>
<reference evidence="2 3" key="1">
    <citation type="submission" date="2019-11" db="EMBL/GenBank/DDBJ databases">
        <title>Venatorbacter sp. nov. a predator of Campylobacter and other Gram-negative bacteria.</title>
        <authorList>
            <person name="Saeedi A."/>
            <person name="Cummings N.J."/>
            <person name="Connerton I.F."/>
            <person name="Connerton P.L."/>
        </authorList>
    </citation>
    <scope>NUCLEOTIDE SEQUENCE [LARGE SCALE GENOMIC DNA]</scope>
    <source>
        <strain evidence="2">XL5</strain>
    </source>
</reference>